<protein>
    <submittedName>
        <fullName evidence="4">D-alanyl-D-alanine carboxypeptidase/D-alanyl-D-alanine-endopeptidase (Penicillin-binding protein 4)</fullName>
    </submittedName>
</protein>
<proteinExistence type="inferred from homology"/>
<dbReference type="GO" id="GO:0006508">
    <property type="term" value="P:proteolysis"/>
    <property type="evidence" value="ECO:0007669"/>
    <property type="project" value="InterPro"/>
</dbReference>
<keyword evidence="4" id="KW-0121">Carboxypeptidase</keyword>
<evidence type="ECO:0000256" key="2">
    <source>
        <dbReference type="ARBA" id="ARBA00022801"/>
    </source>
</evidence>
<sequence length="503" mass="48724">MERTGPQPPVTGRDRDDGGDTSVRKAAAAVVTAATALVLVGGYAGLDVAGAVPGPLTTTPAPTAAPLPTAPGANVPAPSPVPVLPTLDAAAPVPDPAVLGGTVGPLLTDPALGASVSASVVDALTGRTLLASADDVARTPASTTKILTAVAALRALGDTSRATTRVVAGATADEVVLVAGGDVLLAAGAGDPEAVAGHAGLGDLAAQTAAALRAAGRTSVAVRLDDGSFTGPATSPGWGAGDVGSGFVMPIAPLAVDEARLGPGENAPRAADPALGAALLFVQALTADGITVLDQGSGSSSVPVARAAAQPGAKQLAAVSSATTAEQVELMLTDSDNTLAEVLARRVALATGRTGTFDDASAAVVDEVAALGVDVTGVHLQGASGLGRDARIPARTLTSLLSVIAAGKHPELGAVAAGLPVAAVSGTLADRYDQPDSTAAAGVVRAKTGTLTGVSSLAGFLRDADGRLLAFAVMSDSVTPGGSVTARRAQDRFATALAACGCR</sequence>
<dbReference type="PRINTS" id="PR00922">
    <property type="entry name" value="DADACBPTASE3"/>
</dbReference>
<dbReference type="RefSeq" id="WP_211298538.1">
    <property type="nucleotide sequence ID" value="NZ_PVZF01000004.1"/>
</dbReference>
<comment type="caution">
    <text evidence="4">The sequence shown here is derived from an EMBL/GenBank/DDBJ whole genome shotgun (WGS) entry which is preliminary data.</text>
</comment>
<dbReference type="PANTHER" id="PTHR30023:SF0">
    <property type="entry name" value="PENICILLIN-SENSITIVE CARBOXYPEPTIDASE A"/>
    <property type="match status" value="1"/>
</dbReference>
<dbReference type="SUPFAM" id="SSF56601">
    <property type="entry name" value="beta-lactamase/transpeptidase-like"/>
    <property type="match status" value="1"/>
</dbReference>
<evidence type="ECO:0000256" key="3">
    <source>
        <dbReference type="SAM" id="MobiDB-lite"/>
    </source>
</evidence>
<dbReference type="GO" id="GO:0004185">
    <property type="term" value="F:serine-type carboxypeptidase activity"/>
    <property type="evidence" value="ECO:0007669"/>
    <property type="project" value="InterPro"/>
</dbReference>
<comment type="similarity">
    <text evidence="1">Belongs to the peptidase S13 family.</text>
</comment>
<accession>A0A2T0R5Q5</accession>
<dbReference type="NCBIfam" id="TIGR00666">
    <property type="entry name" value="PBP4"/>
    <property type="match status" value="1"/>
</dbReference>
<name>A0A2T0R5Q5_9ACTN</name>
<dbReference type="AlphaFoldDB" id="A0A2T0R5Q5"/>
<keyword evidence="2" id="KW-0378">Hydrolase</keyword>
<dbReference type="InterPro" id="IPR012338">
    <property type="entry name" value="Beta-lactam/transpept-like"/>
</dbReference>
<reference evidence="4 5" key="1">
    <citation type="submission" date="2018-03" db="EMBL/GenBank/DDBJ databases">
        <title>Genomic Encyclopedia of Archaeal and Bacterial Type Strains, Phase II (KMG-II): from individual species to whole genera.</title>
        <authorList>
            <person name="Goeker M."/>
        </authorList>
    </citation>
    <scope>NUCLEOTIDE SEQUENCE [LARGE SCALE GENOMIC DNA]</scope>
    <source>
        <strain evidence="4 5">DSM 19711</strain>
    </source>
</reference>
<keyword evidence="4" id="KW-0645">Protease</keyword>
<feature type="region of interest" description="Disordered" evidence="3">
    <location>
        <begin position="1"/>
        <end position="21"/>
    </location>
</feature>
<gene>
    <name evidence="4" type="ORF">CLV37_104260</name>
</gene>
<evidence type="ECO:0000313" key="4">
    <source>
        <dbReference type="EMBL" id="PRY16047.1"/>
    </source>
</evidence>
<dbReference type="Pfam" id="PF02113">
    <property type="entry name" value="Peptidase_S13"/>
    <property type="match status" value="2"/>
</dbReference>
<dbReference type="InterPro" id="IPR000667">
    <property type="entry name" value="Peptidase_S13"/>
</dbReference>
<evidence type="ECO:0000256" key="1">
    <source>
        <dbReference type="ARBA" id="ARBA00006096"/>
    </source>
</evidence>
<dbReference type="EMBL" id="PVZF01000004">
    <property type="protein sequence ID" value="PRY16047.1"/>
    <property type="molecule type" value="Genomic_DNA"/>
</dbReference>
<dbReference type="PANTHER" id="PTHR30023">
    <property type="entry name" value="D-ALANYL-D-ALANINE CARBOXYPEPTIDASE"/>
    <property type="match status" value="1"/>
</dbReference>
<dbReference type="GO" id="GO:0000270">
    <property type="term" value="P:peptidoglycan metabolic process"/>
    <property type="evidence" value="ECO:0007669"/>
    <property type="project" value="TreeGrafter"/>
</dbReference>
<organism evidence="4 5">
    <name type="scientific">Kineococcus rhizosphaerae</name>
    <dbReference type="NCBI Taxonomy" id="559628"/>
    <lineage>
        <taxon>Bacteria</taxon>
        <taxon>Bacillati</taxon>
        <taxon>Actinomycetota</taxon>
        <taxon>Actinomycetes</taxon>
        <taxon>Kineosporiales</taxon>
        <taxon>Kineosporiaceae</taxon>
        <taxon>Kineococcus</taxon>
    </lineage>
</organism>
<evidence type="ECO:0000313" key="5">
    <source>
        <dbReference type="Proteomes" id="UP000238083"/>
    </source>
</evidence>
<dbReference type="Gene3D" id="3.40.710.10">
    <property type="entry name" value="DD-peptidase/beta-lactamase superfamily"/>
    <property type="match status" value="2"/>
</dbReference>
<dbReference type="Proteomes" id="UP000238083">
    <property type="component" value="Unassembled WGS sequence"/>
</dbReference>
<keyword evidence="5" id="KW-1185">Reference proteome</keyword>